<feature type="chain" id="PRO_5047477011" description="DUF3060 domain-containing protein" evidence="2">
    <location>
        <begin position="30"/>
        <end position="229"/>
    </location>
</feature>
<organism evidence="3 4">
    <name type="scientific">Actinomyces capricornis</name>
    <dbReference type="NCBI Taxonomy" id="2755559"/>
    <lineage>
        <taxon>Bacteria</taxon>
        <taxon>Bacillati</taxon>
        <taxon>Actinomycetota</taxon>
        <taxon>Actinomycetes</taxon>
        <taxon>Actinomycetales</taxon>
        <taxon>Actinomycetaceae</taxon>
        <taxon>Actinomyces</taxon>
    </lineage>
</organism>
<evidence type="ECO:0000313" key="4">
    <source>
        <dbReference type="Proteomes" id="UP000824496"/>
    </source>
</evidence>
<keyword evidence="4" id="KW-1185">Reference proteome</keyword>
<evidence type="ECO:0000256" key="2">
    <source>
        <dbReference type="SAM" id="SignalP"/>
    </source>
</evidence>
<evidence type="ECO:0000313" key="3">
    <source>
        <dbReference type="EMBL" id="BDA64523.1"/>
    </source>
</evidence>
<protein>
    <recommendedName>
        <fullName evidence="5">DUF3060 domain-containing protein</fullName>
    </recommendedName>
</protein>
<proteinExistence type="predicted"/>
<name>A0ABN6K4P8_9ACTO</name>
<accession>A0ABN6K4P8</accession>
<feature type="compositionally biased region" description="Low complexity" evidence="1">
    <location>
        <begin position="101"/>
        <end position="118"/>
    </location>
</feature>
<dbReference type="EMBL" id="AP025017">
    <property type="protein sequence ID" value="BDA64523.1"/>
    <property type="molecule type" value="Genomic_DNA"/>
</dbReference>
<feature type="region of interest" description="Disordered" evidence="1">
    <location>
        <begin position="33"/>
        <end position="118"/>
    </location>
</feature>
<sequence>MSMSTRRCLTVVAATALSLSLGTSLGACAISLGDSGGSSESAQRSDSATAAQSAPASTLEAPGTEMQSPQAAPSGAPASPEQGKATPGGGESAQPGGAGSAEGSAGAAPASGDRPGAAARITDSDWLSFEGSVDKTVRSTGAVLLDKEYDDVRIDGDVATLTITADSVEVVADYVDTLVIKGAYVDVYVRDVNRVIIHGDSNEVVWAGNTPIVEDFGSYNDTGLQGARD</sequence>
<feature type="compositionally biased region" description="Gly residues" evidence="1">
    <location>
        <begin position="86"/>
        <end position="100"/>
    </location>
</feature>
<feature type="compositionally biased region" description="Low complexity" evidence="1">
    <location>
        <begin position="67"/>
        <end position="83"/>
    </location>
</feature>
<gene>
    <name evidence="3" type="ORF">MANAM107_13570</name>
</gene>
<reference evidence="3 4" key="1">
    <citation type="submission" date="2021-08" db="EMBL/GenBank/DDBJ databases">
        <title>Whole genome sequence of novel Actinomyces species strain MAS-1.</title>
        <authorList>
            <person name="Saito M."/>
            <person name="Kuwahara N."/>
            <person name="Takizawa T."/>
            <person name="Gotouda H."/>
            <person name="Ochiai T."/>
        </authorList>
    </citation>
    <scope>NUCLEOTIDE SEQUENCE [LARGE SCALE GENOMIC DNA]</scope>
    <source>
        <strain evidence="3 4">MAS-1</strain>
    </source>
</reference>
<evidence type="ECO:0000256" key="1">
    <source>
        <dbReference type="SAM" id="MobiDB-lite"/>
    </source>
</evidence>
<dbReference type="Proteomes" id="UP000824496">
    <property type="component" value="Chromosome"/>
</dbReference>
<keyword evidence="2" id="KW-0732">Signal</keyword>
<dbReference type="PROSITE" id="PS51257">
    <property type="entry name" value="PROKAR_LIPOPROTEIN"/>
    <property type="match status" value="1"/>
</dbReference>
<feature type="signal peptide" evidence="2">
    <location>
        <begin position="1"/>
        <end position="29"/>
    </location>
</feature>
<dbReference type="RefSeq" id="WP_223906553.1">
    <property type="nucleotide sequence ID" value="NZ_AP025017.1"/>
</dbReference>
<evidence type="ECO:0008006" key="5">
    <source>
        <dbReference type="Google" id="ProtNLM"/>
    </source>
</evidence>
<feature type="compositionally biased region" description="Low complexity" evidence="1">
    <location>
        <begin position="45"/>
        <end position="57"/>
    </location>
</feature>